<feature type="domain" description="Glycoside hydrolase family 2 catalytic" evidence="2">
    <location>
        <begin position="50"/>
        <end position="85"/>
    </location>
</feature>
<accession>A0ABN7P4W5</accession>
<evidence type="ECO:0000313" key="4">
    <source>
        <dbReference type="Proteomes" id="UP001153148"/>
    </source>
</evidence>
<dbReference type="InterPro" id="IPR017853">
    <property type="entry name" value="GH"/>
</dbReference>
<dbReference type="SUPFAM" id="SSF51445">
    <property type="entry name" value="(Trans)glycosidases"/>
    <property type="match status" value="1"/>
</dbReference>
<dbReference type="Pfam" id="PF02836">
    <property type="entry name" value="Glyco_hydro_2_C"/>
    <property type="match status" value="1"/>
</dbReference>
<dbReference type="PROSITE" id="PS00608">
    <property type="entry name" value="GLYCOSYL_HYDROL_F2_2"/>
    <property type="match status" value="1"/>
</dbReference>
<evidence type="ECO:0000256" key="1">
    <source>
        <dbReference type="ARBA" id="ARBA00007401"/>
    </source>
</evidence>
<comment type="similarity">
    <text evidence="1">Belongs to the glycosyl hydrolase 2 family.</text>
</comment>
<gene>
    <name evidence="3" type="ORF">TPAB3V08_LOCUS7423</name>
</gene>
<dbReference type="PANTHER" id="PTHR10066:SF67">
    <property type="entry name" value="BETA-GLUCURONIDASE"/>
    <property type="match status" value="1"/>
</dbReference>
<evidence type="ECO:0000313" key="3">
    <source>
        <dbReference type="EMBL" id="CAG2060467.1"/>
    </source>
</evidence>
<protein>
    <recommendedName>
        <fullName evidence="2">Glycoside hydrolase family 2 catalytic domain-containing protein</fullName>
    </recommendedName>
</protein>
<reference evidence="3" key="1">
    <citation type="submission" date="2021-03" db="EMBL/GenBank/DDBJ databases">
        <authorList>
            <person name="Tran Van P."/>
        </authorList>
    </citation>
    <scope>NUCLEOTIDE SEQUENCE</scope>
</reference>
<sequence>MRFGANNIGSAETLSLTIVTGLNSAQHSEQEGCNLLTFKDWETDTSSGFDVILLEVHKAMLQEMILRDKNHPSVIMWSLANEPRTDKPEAEDYFRY</sequence>
<organism evidence="3 4">
    <name type="scientific">Timema podura</name>
    <name type="common">Walking stick</name>
    <dbReference type="NCBI Taxonomy" id="61482"/>
    <lineage>
        <taxon>Eukaryota</taxon>
        <taxon>Metazoa</taxon>
        <taxon>Ecdysozoa</taxon>
        <taxon>Arthropoda</taxon>
        <taxon>Hexapoda</taxon>
        <taxon>Insecta</taxon>
        <taxon>Pterygota</taxon>
        <taxon>Neoptera</taxon>
        <taxon>Polyneoptera</taxon>
        <taxon>Phasmatodea</taxon>
        <taxon>Timematodea</taxon>
        <taxon>Timematoidea</taxon>
        <taxon>Timematidae</taxon>
        <taxon>Timema</taxon>
    </lineage>
</organism>
<keyword evidence="4" id="KW-1185">Reference proteome</keyword>
<dbReference type="EMBL" id="CAJPIN010012477">
    <property type="protein sequence ID" value="CAG2060467.1"/>
    <property type="molecule type" value="Genomic_DNA"/>
</dbReference>
<proteinExistence type="inferred from homology"/>
<dbReference type="Proteomes" id="UP001153148">
    <property type="component" value="Unassembled WGS sequence"/>
</dbReference>
<dbReference type="InterPro" id="IPR023232">
    <property type="entry name" value="Glyco_hydro_2_AS"/>
</dbReference>
<evidence type="ECO:0000259" key="2">
    <source>
        <dbReference type="Pfam" id="PF02836"/>
    </source>
</evidence>
<dbReference type="PANTHER" id="PTHR10066">
    <property type="entry name" value="BETA-GLUCURONIDASE"/>
    <property type="match status" value="1"/>
</dbReference>
<comment type="caution">
    <text evidence="3">The sequence shown here is derived from an EMBL/GenBank/DDBJ whole genome shotgun (WGS) entry which is preliminary data.</text>
</comment>
<dbReference type="InterPro" id="IPR006103">
    <property type="entry name" value="Glyco_hydro_2_cat"/>
</dbReference>
<dbReference type="Gene3D" id="3.20.20.80">
    <property type="entry name" value="Glycosidases"/>
    <property type="match status" value="1"/>
</dbReference>
<name>A0ABN7P4W5_TIMPD</name>
<feature type="non-terminal residue" evidence="3">
    <location>
        <position position="96"/>
    </location>
</feature>